<dbReference type="Gene3D" id="3.30.200.20">
    <property type="entry name" value="Phosphorylase Kinase, domain 1"/>
    <property type="match status" value="1"/>
</dbReference>
<dbReference type="GO" id="GO:0000082">
    <property type="term" value="P:G1/S transition of mitotic cell cycle"/>
    <property type="evidence" value="ECO:0007669"/>
    <property type="project" value="TreeGrafter"/>
</dbReference>
<feature type="binding site" evidence="10">
    <location>
        <position position="44"/>
    </location>
    <ligand>
        <name>ATP</name>
        <dbReference type="ChEBI" id="CHEBI:30616"/>
    </ligand>
</feature>
<name>A0A3Q2XF82_HIPCM</name>
<comment type="catalytic activity">
    <reaction evidence="8">
        <text>L-threonyl-[protein] + ATP = O-phospho-L-threonyl-[protein] + ADP + H(+)</text>
        <dbReference type="Rhea" id="RHEA:46608"/>
        <dbReference type="Rhea" id="RHEA-COMP:11060"/>
        <dbReference type="Rhea" id="RHEA-COMP:11605"/>
        <dbReference type="ChEBI" id="CHEBI:15378"/>
        <dbReference type="ChEBI" id="CHEBI:30013"/>
        <dbReference type="ChEBI" id="CHEBI:30616"/>
        <dbReference type="ChEBI" id="CHEBI:61977"/>
        <dbReference type="ChEBI" id="CHEBI:456216"/>
        <dbReference type="EC" id="2.7.11.22"/>
    </reaction>
</comment>
<dbReference type="SMART" id="SM00220">
    <property type="entry name" value="S_TKc"/>
    <property type="match status" value="1"/>
</dbReference>
<evidence type="ECO:0000256" key="6">
    <source>
        <dbReference type="ARBA" id="ARBA00022777"/>
    </source>
</evidence>
<dbReference type="GO" id="GO:0010468">
    <property type="term" value="P:regulation of gene expression"/>
    <property type="evidence" value="ECO:0007669"/>
    <property type="project" value="TreeGrafter"/>
</dbReference>
<evidence type="ECO:0000256" key="10">
    <source>
        <dbReference type="PROSITE-ProRule" id="PRU10141"/>
    </source>
</evidence>
<dbReference type="GO" id="GO:0005737">
    <property type="term" value="C:cytoplasm"/>
    <property type="evidence" value="ECO:0007669"/>
    <property type="project" value="TreeGrafter"/>
</dbReference>
<dbReference type="SUPFAM" id="SSF56112">
    <property type="entry name" value="Protein kinase-like (PK-like)"/>
    <property type="match status" value="1"/>
</dbReference>
<dbReference type="Proteomes" id="UP000264820">
    <property type="component" value="Unplaced"/>
</dbReference>
<dbReference type="PANTHER" id="PTHR24056">
    <property type="entry name" value="CELL DIVISION PROTEIN KINASE"/>
    <property type="match status" value="1"/>
</dbReference>
<evidence type="ECO:0000256" key="2">
    <source>
        <dbReference type="ARBA" id="ARBA00012425"/>
    </source>
</evidence>
<organism evidence="13 14">
    <name type="scientific">Hippocampus comes</name>
    <name type="common">Tiger tail seahorse</name>
    <dbReference type="NCBI Taxonomy" id="109280"/>
    <lineage>
        <taxon>Eukaryota</taxon>
        <taxon>Metazoa</taxon>
        <taxon>Chordata</taxon>
        <taxon>Craniata</taxon>
        <taxon>Vertebrata</taxon>
        <taxon>Euteleostomi</taxon>
        <taxon>Actinopterygii</taxon>
        <taxon>Neopterygii</taxon>
        <taxon>Teleostei</taxon>
        <taxon>Neoteleostei</taxon>
        <taxon>Acanthomorphata</taxon>
        <taxon>Syngnathiaria</taxon>
        <taxon>Syngnathiformes</taxon>
        <taxon>Syngnathoidei</taxon>
        <taxon>Syngnathidae</taxon>
        <taxon>Hippocampus</taxon>
    </lineage>
</organism>
<keyword evidence="5 10" id="KW-0547">Nucleotide-binding</keyword>
<dbReference type="GO" id="GO:0030332">
    <property type="term" value="F:cyclin binding"/>
    <property type="evidence" value="ECO:0007669"/>
    <property type="project" value="TreeGrafter"/>
</dbReference>
<keyword evidence="4" id="KW-0808">Transferase</keyword>
<dbReference type="InterPro" id="IPR017441">
    <property type="entry name" value="Protein_kinase_ATP_BS"/>
</dbReference>
<dbReference type="Ensembl" id="ENSHCOT00000009583.1">
    <property type="protein sequence ID" value="ENSHCOP00000002948.1"/>
    <property type="gene ID" value="ENSHCOG00000004188.1"/>
</dbReference>
<protein>
    <recommendedName>
        <fullName evidence="2">cyclin-dependent kinase</fullName>
        <ecNumber evidence="2">2.7.11.22</ecNumber>
    </recommendedName>
</protein>
<proteinExistence type="inferred from homology"/>
<evidence type="ECO:0000256" key="9">
    <source>
        <dbReference type="ARBA" id="ARBA00048367"/>
    </source>
</evidence>
<evidence type="ECO:0000256" key="1">
    <source>
        <dbReference type="ARBA" id="ARBA00006485"/>
    </source>
</evidence>
<dbReference type="GO" id="GO:0005634">
    <property type="term" value="C:nucleus"/>
    <property type="evidence" value="ECO:0007669"/>
    <property type="project" value="TreeGrafter"/>
</dbReference>
<keyword evidence="7 10" id="KW-0067">ATP-binding</keyword>
<dbReference type="STRING" id="109280.ENSHCOP00000002948"/>
<dbReference type="OMA" id="FLCVIGK"/>
<dbReference type="Gene3D" id="1.10.510.10">
    <property type="entry name" value="Transferase(Phosphotransferase) domain 1"/>
    <property type="match status" value="1"/>
</dbReference>
<dbReference type="GO" id="GO:0005524">
    <property type="term" value="F:ATP binding"/>
    <property type="evidence" value="ECO:0007669"/>
    <property type="project" value="UniProtKB-UniRule"/>
</dbReference>
<dbReference type="GO" id="GO:0000307">
    <property type="term" value="C:cyclin-dependent protein kinase holoenzyme complex"/>
    <property type="evidence" value="ECO:0007669"/>
    <property type="project" value="TreeGrafter"/>
</dbReference>
<comment type="catalytic activity">
    <reaction evidence="9">
        <text>L-seryl-[protein] + ATP = O-phospho-L-seryl-[protein] + ADP + H(+)</text>
        <dbReference type="Rhea" id="RHEA:17989"/>
        <dbReference type="Rhea" id="RHEA-COMP:9863"/>
        <dbReference type="Rhea" id="RHEA-COMP:11604"/>
        <dbReference type="ChEBI" id="CHEBI:15378"/>
        <dbReference type="ChEBI" id="CHEBI:29999"/>
        <dbReference type="ChEBI" id="CHEBI:30616"/>
        <dbReference type="ChEBI" id="CHEBI:83421"/>
        <dbReference type="ChEBI" id="CHEBI:456216"/>
        <dbReference type="EC" id="2.7.11.22"/>
    </reaction>
</comment>
<evidence type="ECO:0000256" key="4">
    <source>
        <dbReference type="ARBA" id="ARBA00022679"/>
    </source>
</evidence>
<dbReference type="PANTHER" id="PTHR24056:SF164">
    <property type="entry name" value="CYCLIN-DEPENDENT KINASE 21"/>
    <property type="match status" value="1"/>
</dbReference>
<dbReference type="PROSITE" id="PS50011">
    <property type="entry name" value="PROTEIN_KINASE_DOM"/>
    <property type="match status" value="1"/>
</dbReference>
<dbReference type="InterPro" id="IPR008271">
    <property type="entry name" value="Ser/Thr_kinase_AS"/>
</dbReference>
<keyword evidence="6" id="KW-0418">Kinase</keyword>
<evidence type="ECO:0000313" key="13">
    <source>
        <dbReference type="Ensembl" id="ENSHCOP00000002948.1"/>
    </source>
</evidence>
<keyword evidence="14" id="KW-1185">Reference proteome</keyword>
<accession>A0A3Q2XF82</accession>
<evidence type="ECO:0000313" key="14">
    <source>
        <dbReference type="Proteomes" id="UP000264820"/>
    </source>
</evidence>
<dbReference type="InterPro" id="IPR000719">
    <property type="entry name" value="Prot_kinase_dom"/>
</dbReference>
<dbReference type="GO" id="GO:0007165">
    <property type="term" value="P:signal transduction"/>
    <property type="evidence" value="ECO:0007669"/>
    <property type="project" value="TreeGrafter"/>
</dbReference>
<dbReference type="GeneTree" id="ENSGT00940000166962"/>
<evidence type="ECO:0000256" key="3">
    <source>
        <dbReference type="ARBA" id="ARBA00022527"/>
    </source>
</evidence>
<sequence>DTAREGGANLLFYELLTEIGQGSYGKVYKAREVGEGGRLLAVKKFHFCSEASLSSNDNGIPPHIIREVALLERMKYFQHPNVVKLLDATATLVGRSLDLTLVLEYIDQDLSTYLSVAHPSGLSRDNIKAVMLQVMRGLDFLHANIVLHRDLKPANILVSSSGLVKITDFGMSRLYSYNVALTPGVVTLWYRAPEVLLKSSYMSSVDMWSVGCVFFFKIYLFKLEAHYFGAVNHFRFIGLPSEDEWPQDSPMTYSLNLGPKNPHPQLLLSLKPYERDLLLVSCSKCHPGKRKSGSAEYLYYNFFFKWMLYVKSQLIMQHLH</sequence>
<evidence type="ECO:0000256" key="11">
    <source>
        <dbReference type="RuleBase" id="RU000304"/>
    </source>
</evidence>
<dbReference type="PROSITE" id="PS00108">
    <property type="entry name" value="PROTEIN_KINASE_ST"/>
    <property type="match status" value="1"/>
</dbReference>
<evidence type="ECO:0000259" key="12">
    <source>
        <dbReference type="PROSITE" id="PS50011"/>
    </source>
</evidence>
<reference evidence="13" key="2">
    <citation type="submission" date="2025-09" db="UniProtKB">
        <authorList>
            <consortium name="Ensembl"/>
        </authorList>
    </citation>
    <scope>IDENTIFICATION</scope>
</reference>
<dbReference type="PROSITE" id="PS00107">
    <property type="entry name" value="PROTEIN_KINASE_ATP"/>
    <property type="match status" value="1"/>
</dbReference>
<dbReference type="Pfam" id="PF00069">
    <property type="entry name" value="Pkinase"/>
    <property type="match status" value="1"/>
</dbReference>
<evidence type="ECO:0000256" key="7">
    <source>
        <dbReference type="ARBA" id="ARBA00022840"/>
    </source>
</evidence>
<dbReference type="GO" id="GO:0004693">
    <property type="term" value="F:cyclin-dependent protein serine/threonine kinase activity"/>
    <property type="evidence" value="ECO:0007669"/>
    <property type="project" value="UniProtKB-EC"/>
</dbReference>
<dbReference type="InterPro" id="IPR050108">
    <property type="entry name" value="CDK"/>
</dbReference>
<evidence type="ECO:0000256" key="5">
    <source>
        <dbReference type="ARBA" id="ARBA00022741"/>
    </source>
</evidence>
<dbReference type="InterPro" id="IPR011009">
    <property type="entry name" value="Kinase-like_dom_sf"/>
</dbReference>
<feature type="domain" description="Protein kinase" evidence="12">
    <location>
        <begin position="13"/>
        <end position="303"/>
    </location>
</feature>
<dbReference type="AlphaFoldDB" id="A0A3Q2XF82"/>
<dbReference type="FunFam" id="3.30.200.20:FF:000124">
    <property type="entry name" value="Cyclin-dependent kinase 4"/>
    <property type="match status" value="1"/>
</dbReference>
<keyword evidence="3 11" id="KW-0723">Serine/threonine-protein kinase</keyword>
<evidence type="ECO:0000256" key="8">
    <source>
        <dbReference type="ARBA" id="ARBA00047811"/>
    </source>
</evidence>
<dbReference type="GO" id="GO:0007283">
    <property type="term" value="P:spermatogenesis"/>
    <property type="evidence" value="ECO:0007669"/>
    <property type="project" value="Ensembl"/>
</dbReference>
<dbReference type="EC" id="2.7.11.22" evidence="2"/>
<dbReference type="GO" id="GO:0010389">
    <property type="term" value="P:regulation of G2/M transition of mitotic cell cycle"/>
    <property type="evidence" value="ECO:0007669"/>
    <property type="project" value="TreeGrafter"/>
</dbReference>
<comment type="similarity">
    <text evidence="1">Belongs to the protein kinase superfamily. CMGC Ser/Thr protein kinase family. CDC2/CDKX subfamily.</text>
</comment>
<reference evidence="13" key="1">
    <citation type="submission" date="2025-08" db="UniProtKB">
        <authorList>
            <consortium name="Ensembl"/>
        </authorList>
    </citation>
    <scope>IDENTIFICATION</scope>
</reference>